<comment type="caution">
    <text evidence="1">The sequence shown here is derived from an EMBL/GenBank/DDBJ whole genome shotgun (WGS) entry which is preliminary data.</text>
</comment>
<dbReference type="Proteomes" id="UP000235145">
    <property type="component" value="Unassembled WGS sequence"/>
</dbReference>
<accession>A0A9R1UP12</accession>
<dbReference type="EMBL" id="NBSK02000008">
    <property type="protein sequence ID" value="KAJ0190335.1"/>
    <property type="molecule type" value="Genomic_DNA"/>
</dbReference>
<name>A0A9R1UP12_LACSA</name>
<evidence type="ECO:0000313" key="2">
    <source>
        <dbReference type="Proteomes" id="UP000235145"/>
    </source>
</evidence>
<proteinExistence type="predicted"/>
<organism evidence="1 2">
    <name type="scientific">Lactuca sativa</name>
    <name type="common">Garden lettuce</name>
    <dbReference type="NCBI Taxonomy" id="4236"/>
    <lineage>
        <taxon>Eukaryota</taxon>
        <taxon>Viridiplantae</taxon>
        <taxon>Streptophyta</taxon>
        <taxon>Embryophyta</taxon>
        <taxon>Tracheophyta</taxon>
        <taxon>Spermatophyta</taxon>
        <taxon>Magnoliopsida</taxon>
        <taxon>eudicotyledons</taxon>
        <taxon>Gunneridae</taxon>
        <taxon>Pentapetalae</taxon>
        <taxon>asterids</taxon>
        <taxon>campanulids</taxon>
        <taxon>Asterales</taxon>
        <taxon>Asteraceae</taxon>
        <taxon>Cichorioideae</taxon>
        <taxon>Cichorieae</taxon>
        <taxon>Lactucinae</taxon>
        <taxon>Lactuca</taxon>
    </lineage>
</organism>
<sequence>MSIVIYTPPKNYRDAYEDVDEKFSNVVSPYNDNILPQGKGQTLILVFCRERILSSILFEDACNTLCLALECSKKDIYFHKR</sequence>
<protein>
    <submittedName>
        <fullName evidence="1">Uncharacterized protein</fullName>
    </submittedName>
</protein>
<gene>
    <name evidence="1" type="ORF">LSAT_V11C800415450</name>
</gene>
<evidence type="ECO:0000313" key="1">
    <source>
        <dbReference type="EMBL" id="KAJ0190335.1"/>
    </source>
</evidence>
<keyword evidence="2" id="KW-1185">Reference proteome</keyword>
<dbReference type="AlphaFoldDB" id="A0A9R1UP12"/>
<reference evidence="1 2" key="1">
    <citation type="journal article" date="2017" name="Nat. Commun.">
        <title>Genome assembly with in vitro proximity ligation data and whole-genome triplication in lettuce.</title>
        <authorList>
            <person name="Reyes-Chin-Wo S."/>
            <person name="Wang Z."/>
            <person name="Yang X."/>
            <person name="Kozik A."/>
            <person name="Arikit S."/>
            <person name="Song C."/>
            <person name="Xia L."/>
            <person name="Froenicke L."/>
            <person name="Lavelle D.O."/>
            <person name="Truco M.J."/>
            <person name="Xia R."/>
            <person name="Zhu S."/>
            <person name="Xu C."/>
            <person name="Xu H."/>
            <person name="Xu X."/>
            <person name="Cox K."/>
            <person name="Korf I."/>
            <person name="Meyers B.C."/>
            <person name="Michelmore R.W."/>
        </authorList>
    </citation>
    <scope>NUCLEOTIDE SEQUENCE [LARGE SCALE GENOMIC DNA]</scope>
    <source>
        <strain evidence="2">cv. Salinas</strain>
        <tissue evidence="1">Seedlings</tissue>
    </source>
</reference>